<dbReference type="STRING" id="1848.SAMN05443637_108212"/>
<dbReference type="InterPro" id="IPR050712">
    <property type="entry name" value="NAD(P)H-dep_reductase"/>
</dbReference>
<dbReference type="GO" id="GO:0010181">
    <property type="term" value="F:FMN binding"/>
    <property type="evidence" value="ECO:0007669"/>
    <property type="project" value="TreeGrafter"/>
</dbReference>
<proteinExistence type="predicted"/>
<dbReference type="OrthoDB" id="9812295at2"/>
<keyword evidence="6" id="KW-0521">NADP</keyword>
<protein>
    <submittedName>
        <fullName evidence="10">NAD(P)H-dependent FMN reductase</fullName>
    </submittedName>
</protein>
<evidence type="ECO:0000256" key="2">
    <source>
        <dbReference type="ARBA" id="ARBA00011738"/>
    </source>
</evidence>
<feature type="domain" description="NADPH-dependent FMN reductase-like" evidence="9">
    <location>
        <begin position="2"/>
        <end position="147"/>
    </location>
</feature>
<comment type="subcellular location">
    <subcellularLocation>
        <location evidence="1">Cytoplasm</location>
    </subcellularLocation>
</comment>
<dbReference type="InterPro" id="IPR005025">
    <property type="entry name" value="FMN_Rdtase-like_dom"/>
</dbReference>
<dbReference type="FunFam" id="3.40.50.360:FF:000052">
    <property type="entry name" value="NAD(P)H-dependent FMN reductase LOT6"/>
    <property type="match status" value="1"/>
</dbReference>
<evidence type="ECO:0000313" key="11">
    <source>
        <dbReference type="Proteomes" id="UP000184363"/>
    </source>
</evidence>
<dbReference type="EMBL" id="FRAP01000008">
    <property type="protein sequence ID" value="SHK59679.1"/>
    <property type="molecule type" value="Genomic_DNA"/>
</dbReference>
<evidence type="ECO:0000256" key="1">
    <source>
        <dbReference type="ARBA" id="ARBA00004496"/>
    </source>
</evidence>
<dbReference type="Pfam" id="PF03358">
    <property type="entry name" value="FMN_red"/>
    <property type="match status" value="1"/>
</dbReference>
<evidence type="ECO:0000256" key="6">
    <source>
        <dbReference type="ARBA" id="ARBA00022857"/>
    </source>
</evidence>
<name>A0A1M6TS00_PSETH</name>
<dbReference type="InterPro" id="IPR029039">
    <property type="entry name" value="Flavoprotein-like_sf"/>
</dbReference>
<dbReference type="RefSeq" id="WP_073457300.1">
    <property type="nucleotide sequence ID" value="NZ_FRAP01000008.1"/>
</dbReference>
<accession>A0A1M6TS00</accession>
<dbReference type="PANTHER" id="PTHR30543:SF21">
    <property type="entry name" value="NAD(P)H-DEPENDENT FMN REDUCTASE LOT6"/>
    <property type="match status" value="1"/>
</dbReference>
<organism evidence="10 11">
    <name type="scientific">Pseudonocardia thermophila</name>
    <dbReference type="NCBI Taxonomy" id="1848"/>
    <lineage>
        <taxon>Bacteria</taxon>
        <taxon>Bacillati</taxon>
        <taxon>Actinomycetota</taxon>
        <taxon>Actinomycetes</taxon>
        <taxon>Pseudonocardiales</taxon>
        <taxon>Pseudonocardiaceae</taxon>
        <taxon>Pseudonocardia</taxon>
    </lineage>
</organism>
<dbReference type="GO" id="GO:0005829">
    <property type="term" value="C:cytosol"/>
    <property type="evidence" value="ECO:0007669"/>
    <property type="project" value="TreeGrafter"/>
</dbReference>
<dbReference type="Proteomes" id="UP000184363">
    <property type="component" value="Unassembled WGS sequence"/>
</dbReference>
<evidence type="ECO:0000256" key="8">
    <source>
        <dbReference type="ARBA" id="ARBA00023027"/>
    </source>
</evidence>
<keyword evidence="5" id="KW-0288">FMN</keyword>
<dbReference type="SUPFAM" id="SSF52218">
    <property type="entry name" value="Flavoproteins"/>
    <property type="match status" value="1"/>
</dbReference>
<evidence type="ECO:0000259" key="9">
    <source>
        <dbReference type="Pfam" id="PF03358"/>
    </source>
</evidence>
<sequence length="229" mass="25344">MTKIAIILGSTRPQRIGEPVARWVHEVAATRGDAEFSMIDLRDAGLPLLDEPLSPIMGRYEQPHTVRWAETVRPFDGFVFVTPEYNHGIPGALKNAIDFLYQEWHHKAAGFVGYGGDGGVRAVEQLRQVLGQLRVAAVADQVALSVFTDFADFTVFTPRPEHEAALQAMLSQVIAWAEALRPLRASCSDSGRCCQCSTACRLERGEGLRARWVCLRHLLRTQEALHGAP</sequence>
<keyword evidence="11" id="KW-1185">Reference proteome</keyword>
<evidence type="ECO:0000256" key="3">
    <source>
        <dbReference type="ARBA" id="ARBA00022490"/>
    </source>
</evidence>
<dbReference type="GO" id="GO:0016491">
    <property type="term" value="F:oxidoreductase activity"/>
    <property type="evidence" value="ECO:0007669"/>
    <property type="project" value="UniProtKB-KW"/>
</dbReference>
<reference evidence="10 11" key="1">
    <citation type="submission" date="2016-11" db="EMBL/GenBank/DDBJ databases">
        <authorList>
            <person name="Jaros S."/>
            <person name="Januszkiewicz K."/>
            <person name="Wedrychowicz H."/>
        </authorList>
    </citation>
    <scope>NUCLEOTIDE SEQUENCE [LARGE SCALE GENOMIC DNA]</scope>
    <source>
        <strain evidence="10 11">DSM 43832</strain>
    </source>
</reference>
<evidence type="ECO:0000256" key="7">
    <source>
        <dbReference type="ARBA" id="ARBA00023002"/>
    </source>
</evidence>
<gene>
    <name evidence="10" type="ORF">SAMN05443637_108212</name>
</gene>
<keyword evidence="8" id="KW-0520">NAD</keyword>
<dbReference type="PANTHER" id="PTHR30543">
    <property type="entry name" value="CHROMATE REDUCTASE"/>
    <property type="match status" value="1"/>
</dbReference>
<evidence type="ECO:0000256" key="5">
    <source>
        <dbReference type="ARBA" id="ARBA00022643"/>
    </source>
</evidence>
<comment type="subunit">
    <text evidence="2">Homodimer.</text>
</comment>
<dbReference type="AlphaFoldDB" id="A0A1M6TS00"/>
<dbReference type="Gene3D" id="3.40.50.360">
    <property type="match status" value="1"/>
</dbReference>
<evidence type="ECO:0000313" key="10">
    <source>
        <dbReference type="EMBL" id="SHK59679.1"/>
    </source>
</evidence>
<keyword evidence="4" id="KW-0285">Flavoprotein</keyword>
<keyword evidence="3" id="KW-0963">Cytoplasm</keyword>
<keyword evidence="7" id="KW-0560">Oxidoreductase</keyword>
<evidence type="ECO:0000256" key="4">
    <source>
        <dbReference type="ARBA" id="ARBA00022630"/>
    </source>
</evidence>